<sequence length="411" mass="43491">MLAGIRVVESASLLNGDTLGMLLGDLGADVIKLESPGRGDYLRDFMGQITPHNSPAHVQVNRNKRSVAINARSESGSQAVWRLLESADVFVDGNAGGAMDRLGIGYAAQRERNPGVVYAAVSGFGILGPYATIPTHGMLMTALAGANPVERGADGLMHPIPPSGIGGAEQGGQATTAAAAHAAMNICAALVARSRTGEGCMIDVAGSDAVVAQALTGVTYQLNDSRLTDRSSLPTVDGGVWTGAKYQFYETKDDRVVILAAIEDKFWQSFCTAIDRPDLITDATTNTGGVDFGADENALREELNEVFRTRTSDEWVELAIAYRFPLGPAPSTLLEMAQDRHIRSRSIIVDGEHPDAGPFTYVGSPAMIDGERFTVNRPAPALGQHTREVLAELSYSETDIDAMISAGDAAQ</sequence>
<reference evidence="2 3" key="1">
    <citation type="submission" date="2019-11" db="EMBL/GenBank/DDBJ databases">
        <title>Gordonia sp. nov., a novel actinobacterium isolated from mangrove soil in Hainan.</title>
        <authorList>
            <person name="Huang X."/>
            <person name="Xie Y."/>
            <person name="Chu X."/>
            <person name="Xiao K."/>
        </authorList>
    </citation>
    <scope>NUCLEOTIDE SEQUENCE [LARGE SCALE GENOMIC DNA]</scope>
    <source>
        <strain evidence="2 3">HNM0687</strain>
    </source>
</reference>
<evidence type="ECO:0000256" key="1">
    <source>
        <dbReference type="ARBA" id="ARBA00022679"/>
    </source>
</evidence>
<dbReference type="InterPro" id="IPR050483">
    <property type="entry name" value="CoA-transferase_III_domain"/>
</dbReference>
<dbReference type="InterPro" id="IPR023606">
    <property type="entry name" value="CoA-Trfase_III_dom_1_sf"/>
</dbReference>
<comment type="caution">
    <text evidence="2">The sequence shown here is derived from an EMBL/GenBank/DDBJ whole genome shotgun (WGS) entry which is preliminary data.</text>
</comment>
<proteinExistence type="predicted"/>
<dbReference type="InterPro" id="IPR044855">
    <property type="entry name" value="CoA-Trfase_III_dom3_sf"/>
</dbReference>
<keyword evidence="3" id="KW-1185">Reference proteome</keyword>
<dbReference type="Proteomes" id="UP000475545">
    <property type="component" value="Unassembled WGS sequence"/>
</dbReference>
<accession>A0A6L7GVJ7</accession>
<dbReference type="Pfam" id="PF02515">
    <property type="entry name" value="CoA_transf_3"/>
    <property type="match status" value="1"/>
</dbReference>
<dbReference type="GO" id="GO:0008410">
    <property type="term" value="F:CoA-transferase activity"/>
    <property type="evidence" value="ECO:0007669"/>
    <property type="project" value="TreeGrafter"/>
</dbReference>
<evidence type="ECO:0000313" key="2">
    <source>
        <dbReference type="EMBL" id="MXP23502.1"/>
    </source>
</evidence>
<gene>
    <name evidence="2" type="ORF">GIY30_19360</name>
</gene>
<dbReference type="PANTHER" id="PTHR48207">
    <property type="entry name" value="SUCCINATE--HYDROXYMETHYLGLUTARATE COA-TRANSFERASE"/>
    <property type="match status" value="1"/>
</dbReference>
<dbReference type="EMBL" id="WMBR01000005">
    <property type="protein sequence ID" value="MXP23502.1"/>
    <property type="molecule type" value="Genomic_DNA"/>
</dbReference>
<dbReference type="Gene3D" id="3.40.50.10540">
    <property type="entry name" value="Crotonobetainyl-coa:carnitine coa-transferase, domain 1"/>
    <property type="match status" value="1"/>
</dbReference>
<dbReference type="PANTHER" id="PTHR48207:SF3">
    <property type="entry name" value="SUCCINATE--HYDROXYMETHYLGLUTARATE COA-TRANSFERASE"/>
    <property type="match status" value="1"/>
</dbReference>
<keyword evidence="1 2" id="KW-0808">Transferase</keyword>
<evidence type="ECO:0000313" key="3">
    <source>
        <dbReference type="Proteomes" id="UP000475545"/>
    </source>
</evidence>
<dbReference type="Gene3D" id="3.30.1540.10">
    <property type="entry name" value="formyl-coa transferase, domain 3"/>
    <property type="match status" value="1"/>
</dbReference>
<protein>
    <submittedName>
        <fullName evidence="2">CoA transferase</fullName>
    </submittedName>
</protein>
<name>A0A6L7GVJ7_9ACTN</name>
<dbReference type="InterPro" id="IPR003673">
    <property type="entry name" value="CoA-Trfase_fam_III"/>
</dbReference>
<dbReference type="SUPFAM" id="SSF89796">
    <property type="entry name" value="CoA-transferase family III (CaiB/BaiF)"/>
    <property type="match status" value="1"/>
</dbReference>
<dbReference type="AlphaFoldDB" id="A0A6L7GVJ7"/>
<organism evidence="2 3">
    <name type="scientific">Gordonia mangrovi</name>
    <dbReference type="NCBI Taxonomy" id="2665643"/>
    <lineage>
        <taxon>Bacteria</taxon>
        <taxon>Bacillati</taxon>
        <taxon>Actinomycetota</taxon>
        <taxon>Actinomycetes</taxon>
        <taxon>Mycobacteriales</taxon>
        <taxon>Gordoniaceae</taxon>
        <taxon>Gordonia</taxon>
    </lineage>
</organism>